<gene>
    <name evidence="1" type="ORF">METZ01_LOCUS431189</name>
</gene>
<reference evidence="1" key="1">
    <citation type="submission" date="2018-05" db="EMBL/GenBank/DDBJ databases">
        <authorList>
            <person name="Lanie J.A."/>
            <person name="Ng W.-L."/>
            <person name="Kazmierczak K.M."/>
            <person name="Andrzejewski T.M."/>
            <person name="Davidsen T.M."/>
            <person name="Wayne K.J."/>
            <person name="Tettelin H."/>
            <person name="Glass J.I."/>
            <person name="Rusch D."/>
            <person name="Podicherti R."/>
            <person name="Tsui H.-C.T."/>
            <person name="Winkler M.E."/>
        </authorList>
    </citation>
    <scope>NUCLEOTIDE SEQUENCE</scope>
</reference>
<feature type="non-terminal residue" evidence="1">
    <location>
        <position position="1"/>
    </location>
</feature>
<dbReference type="EMBL" id="UINC01172984">
    <property type="protein sequence ID" value="SVD78335.1"/>
    <property type="molecule type" value="Genomic_DNA"/>
</dbReference>
<sequence>EASALPLSYARAPLFSGSLATGAST</sequence>
<organism evidence="1">
    <name type="scientific">marine metagenome</name>
    <dbReference type="NCBI Taxonomy" id="408172"/>
    <lineage>
        <taxon>unclassified sequences</taxon>
        <taxon>metagenomes</taxon>
        <taxon>ecological metagenomes</taxon>
    </lineage>
</organism>
<dbReference type="AlphaFoldDB" id="A0A382Y644"/>
<name>A0A382Y644_9ZZZZ</name>
<accession>A0A382Y644</accession>
<protein>
    <submittedName>
        <fullName evidence="1">Uncharacterized protein</fullName>
    </submittedName>
</protein>
<proteinExistence type="predicted"/>
<evidence type="ECO:0000313" key="1">
    <source>
        <dbReference type="EMBL" id="SVD78335.1"/>
    </source>
</evidence>